<evidence type="ECO:0000313" key="3">
    <source>
        <dbReference type="Proteomes" id="UP001596542"/>
    </source>
</evidence>
<organism evidence="2 3">
    <name type="scientific">Herminiimonas glaciei</name>
    <dbReference type="NCBI Taxonomy" id="523788"/>
    <lineage>
        <taxon>Bacteria</taxon>
        <taxon>Pseudomonadati</taxon>
        <taxon>Pseudomonadota</taxon>
        <taxon>Betaproteobacteria</taxon>
        <taxon>Burkholderiales</taxon>
        <taxon>Oxalobacteraceae</taxon>
        <taxon>Herminiimonas</taxon>
    </lineage>
</organism>
<evidence type="ECO:0000313" key="2">
    <source>
        <dbReference type="EMBL" id="MFC7286956.1"/>
    </source>
</evidence>
<sequence length="184" mass="20212">MRKIKTYLPLFLIPTLTACFPVSEEAYLPTVTEGRTYQTRCGVVGPNSGVEFQFDTVKVQVQQGGTLVELLVPAEKVAQFESEVGILSSPASPLPIQLKAMGTTVYLPGAKTSTKVKTLAPMAGGVASKTMHYLRYSTRFGTGQKLPDEFDLTLPSVKINEVVFPIPKIHYKRQRITSMMPINC</sequence>
<dbReference type="PROSITE" id="PS51257">
    <property type="entry name" value="PROKAR_LIPOPROTEIN"/>
    <property type="match status" value="1"/>
</dbReference>
<dbReference type="EMBL" id="JBHTBU010000001">
    <property type="protein sequence ID" value="MFC7286956.1"/>
    <property type="molecule type" value="Genomic_DNA"/>
</dbReference>
<dbReference type="Proteomes" id="UP001596542">
    <property type="component" value="Unassembled WGS sequence"/>
</dbReference>
<evidence type="ECO:0008006" key="4">
    <source>
        <dbReference type="Google" id="ProtNLM"/>
    </source>
</evidence>
<proteinExistence type="predicted"/>
<keyword evidence="1" id="KW-0732">Signal</keyword>
<gene>
    <name evidence="2" type="ORF">ACFQPC_02800</name>
</gene>
<name>A0ABW2I7L8_9BURK</name>
<comment type="caution">
    <text evidence="2">The sequence shown here is derived from an EMBL/GenBank/DDBJ whole genome shotgun (WGS) entry which is preliminary data.</text>
</comment>
<reference evidence="3" key="1">
    <citation type="journal article" date="2019" name="Int. J. Syst. Evol. Microbiol.">
        <title>The Global Catalogue of Microorganisms (GCM) 10K type strain sequencing project: providing services to taxonomists for standard genome sequencing and annotation.</title>
        <authorList>
            <consortium name="The Broad Institute Genomics Platform"/>
            <consortium name="The Broad Institute Genome Sequencing Center for Infectious Disease"/>
            <person name="Wu L."/>
            <person name="Ma J."/>
        </authorList>
    </citation>
    <scope>NUCLEOTIDE SEQUENCE [LARGE SCALE GENOMIC DNA]</scope>
    <source>
        <strain evidence="3">KACC 12508</strain>
    </source>
</reference>
<accession>A0ABW2I7L8</accession>
<protein>
    <recommendedName>
        <fullName evidence="4">Lipoprotein</fullName>
    </recommendedName>
</protein>
<keyword evidence="3" id="KW-1185">Reference proteome</keyword>
<feature type="chain" id="PRO_5047343742" description="Lipoprotein" evidence="1">
    <location>
        <begin position="19"/>
        <end position="184"/>
    </location>
</feature>
<evidence type="ECO:0000256" key="1">
    <source>
        <dbReference type="SAM" id="SignalP"/>
    </source>
</evidence>
<dbReference type="RefSeq" id="WP_382270116.1">
    <property type="nucleotide sequence ID" value="NZ_JBHTBU010000001.1"/>
</dbReference>
<feature type="signal peptide" evidence="1">
    <location>
        <begin position="1"/>
        <end position="18"/>
    </location>
</feature>